<protein>
    <submittedName>
        <fullName evidence="2">Uncharacterized protein</fullName>
    </submittedName>
</protein>
<feature type="compositionally biased region" description="Pro residues" evidence="1">
    <location>
        <begin position="27"/>
        <end position="38"/>
    </location>
</feature>
<organism evidence="2 3">
    <name type="scientific">Coleofasciculus chthonoplastes PCC 7420</name>
    <dbReference type="NCBI Taxonomy" id="118168"/>
    <lineage>
        <taxon>Bacteria</taxon>
        <taxon>Bacillati</taxon>
        <taxon>Cyanobacteriota</taxon>
        <taxon>Cyanophyceae</taxon>
        <taxon>Coleofasciculales</taxon>
        <taxon>Coleofasciculaceae</taxon>
        <taxon>Coleofasciculus</taxon>
    </lineage>
</organism>
<name>B4VJR0_9CYAN</name>
<feature type="compositionally biased region" description="Basic and acidic residues" evidence="1">
    <location>
        <begin position="1"/>
        <end position="10"/>
    </location>
</feature>
<proteinExistence type="predicted"/>
<evidence type="ECO:0000313" key="2">
    <source>
        <dbReference type="EMBL" id="EDX77644.1"/>
    </source>
</evidence>
<feature type="region of interest" description="Disordered" evidence="1">
    <location>
        <begin position="1"/>
        <end position="38"/>
    </location>
</feature>
<dbReference type="Proteomes" id="UP000003835">
    <property type="component" value="Unassembled WGS sequence"/>
</dbReference>
<sequence>MFTFQERESNSSKTLHRYQEKFTLAPPAFPASPASPAP</sequence>
<reference evidence="2 3" key="1">
    <citation type="submission" date="2008-07" db="EMBL/GenBank/DDBJ databases">
        <authorList>
            <person name="Tandeau de Marsac N."/>
            <person name="Ferriera S."/>
            <person name="Johnson J."/>
            <person name="Kravitz S."/>
            <person name="Beeson K."/>
            <person name="Sutton G."/>
            <person name="Rogers Y.-H."/>
            <person name="Friedman R."/>
            <person name="Frazier M."/>
            <person name="Venter J.C."/>
        </authorList>
    </citation>
    <scope>NUCLEOTIDE SEQUENCE [LARGE SCALE GENOMIC DNA]</scope>
    <source>
        <strain evidence="2 3">PCC 7420</strain>
    </source>
</reference>
<keyword evidence="3" id="KW-1185">Reference proteome</keyword>
<dbReference type="HOGENOM" id="CLU_3326790_0_0_3"/>
<dbReference type="EMBL" id="DS989843">
    <property type="protein sequence ID" value="EDX77644.1"/>
    <property type="molecule type" value="Genomic_DNA"/>
</dbReference>
<gene>
    <name evidence="2" type="ORF">MC7420_2968</name>
</gene>
<accession>B4VJR0</accession>
<dbReference type="AlphaFoldDB" id="B4VJR0"/>
<evidence type="ECO:0000256" key="1">
    <source>
        <dbReference type="SAM" id="MobiDB-lite"/>
    </source>
</evidence>
<evidence type="ECO:0000313" key="3">
    <source>
        <dbReference type="Proteomes" id="UP000003835"/>
    </source>
</evidence>